<feature type="compositionally biased region" description="Low complexity" evidence="13">
    <location>
        <begin position="994"/>
        <end position="1018"/>
    </location>
</feature>
<feature type="compositionally biased region" description="Basic and acidic residues" evidence="13">
    <location>
        <begin position="389"/>
        <end position="398"/>
    </location>
</feature>
<dbReference type="OrthoDB" id="6110130at2759"/>
<keyword evidence="4" id="KW-0677">Repeat</keyword>
<keyword evidence="16" id="KW-1185">Reference proteome</keyword>
<feature type="region of interest" description="Disordered" evidence="13">
    <location>
        <begin position="680"/>
        <end position="702"/>
    </location>
</feature>
<dbReference type="GO" id="GO:0005634">
    <property type="term" value="C:nucleus"/>
    <property type="evidence" value="ECO:0007669"/>
    <property type="project" value="UniProtKB-SubCell"/>
</dbReference>
<feature type="region of interest" description="Disordered" evidence="13">
    <location>
        <begin position="1277"/>
        <end position="1306"/>
    </location>
</feature>
<feature type="compositionally biased region" description="Basic and acidic residues" evidence="13">
    <location>
        <begin position="692"/>
        <end position="702"/>
    </location>
</feature>
<dbReference type="PANTHER" id="PTHR24403">
    <property type="entry name" value="ZINC FINGER PROTEIN"/>
    <property type="match status" value="1"/>
</dbReference>
<keyword evidence="5" id="KW-0863">Zinc-finger</keyword>
<feature type="region of interest" description="Disordered" evidence="13">
    <location>
        <begin position="95"/>
        <end position="444"/>
    </location>
</feature>
<feature type="compositionally biased region" description="Basic and acidic residues" evidence="13">
    <location>
        <begin position="153"/>
        <end position="172"/>
    </location>
</feature>
<evidence type="ECO:0000256" key="9">
    <source>
        <dbReference type="ARBA" id="ARBA00060356"/>
    </source>
</evidence>
<feature type="compositionally biased region" description="Basic and acidic residues" evidence="13">
    <location>
        <begin position="236"/>
        <end position="253"/>
    </location>
</feature>
<feature type="region of interest" description="Disordered" evidence="13">
    <location>
        <begin position="594"/>
        <end position="657"/>
    </location>
</feature>
<feature type="compositionally biased region" description="Polar residues" evidence="13">
    <location>
        <begin position="35"/>
        <end position="44"/>
    </location>
</feature>
<dbReference type="InParanoid" id="A0A7R8ULW2"/>
<proteinExistence type="predicted"/>
<dbReference type="EMBL" id="LR899010">
    <property type="protein sequence ID" value="CAD7083246.1"/>
    <property type="molecule type" value="Genomic_DNA"/>
</dbReference>
<feature type="compositionally biased region" description="Polar residues" evidence="13">
    <location>
        <begin position="328"/>
        <end position="338"/>
    </location>
</feature>
<dbReference type="GO" id="GO:0008270">
    <property type="term" value="F:zinc ion binding"/>
    <property type="evidence" value="ECO:0007669"/>
    <property type="project" value="UniProtKB-KW"/>
</dbReference>
<dbReference type="Gene3D" id="3.30.160.60">
    <property type="entry name" value="Classic Zinc Finger"/>
    <property type="match status" value="3"/>
</dbReference>
<dbReference type="InterPro" id="IPR013087">
    <property type="entry name" value="Znf_C2H2_type"/>
</dbReference>
<dbReference type="FunCoup" id="A0A7R8ULW2">
    <property type="interactions" value="265"/>
</dbReference>
<gene>
    <name evidence="15" type="ORF">HERILL_LOCUS6219</name>
</gene>
<dbReference type="PROSITE" id="PS00028">
    <property type="entry name" value="ZINC_FINGER_C2H2_1"/>
    <property type="match status" value="2"/>
</dbReference>
<evidence type="ECO:0000256" key="2">
    <source>
        <dbReference type="ARBA" id="ARBA00022473"/>
    </source>
</evidence>
<evidence type="ECO:0000259" key="14">
    <source>
        <dbReference type="PROSITE" id="PS00028"/>
    </source>
</evidence>
<feature type="compositionally biased region" description="Polar residues" evidence="13">
    <location>
        <begin position="55"/>
        <end position="68"/>
    </location>
</feature>
<dbReference type="GO" id="GO:0045944">
    <property type="term" value="P:positive regulation of transcription by RNA polymerase II"/>
    <property type="evidence" value="ECO:0007669"/>
    <property type="project" value="TreeGrafter"/>
</dbReference>
<feature type="region of interest" description="Disordered" evidence="13">
    <location>
        <begin position="992"/>
        <end position="1034"/>
    </location>
</feature>
<feature type="compositionally biased region" description="Low complexity" evidence="13">
    <location>
        <begin position="15"/>
        <end position="24"/>
    </location>
</feature>
<feature type="compositionally biased region" description="Basic and acidic residues" evidence="13">
    <location>
        <begin position="317"/>
        <end position="327"/>
    </location>
</feature>
<comment type="function">
    <text evidence="9">Has a broad role in development, specifically in the genetic pathway SynMuvB that negatively regulates specification of the vulval cell fate. Required for fem-3 3'-UTR-mediated repression in the regulation of the sperm/oocyte switch. Acts by regulating the translation of fem-3 mRNA, by binding to its 3'-UTR.</text>
</comment>
<feature type="region of interest" description="Disordered" evidence="13">
    <location>
        <begin position="1211"/>
        <end position="1231"/>
    </location>
</feature>
<evidence type="ECO:0000313" key="16">
    <source>
        <dbReference type="Proteomes" id="UP000594454"/>
    </source>
</evidence>
<evidence type="ECO:0000256" key="7">
    <source>
        <dbReference type="ARBA" id="ARBA00022833"/>
    </source>
</evidence>
<feature type="compositionally biased region" description="Acidic residues" evidence="13">
    <location>
        <begin position="642"/>
        <end position="657"/>
    </location>
</feature>
<keyword evidence="8" id="KW-0539">Nucleus</keyword>
<evidence type="ECO:0000256" key="3">
    <source>
        <dbReference type="ARBA" id="ARBA00022723"/>
    </source>
</evidence>
<dbReference type="Proteomes" id="UP000594454">
    <property type="component" value="Chromosome 2"/>
</dbReference>
<evidence type="ECO:0000313" key="15">
    <source>
        <dbReference type="EMBL" id="CAD7083246.1"/>
    </source>
</evidence>
<keyword evidence="3" id="KW-0479">Metal-binding</keyword>
<sequence length="1306" mass="141830">MGEVGAVIPEKQSESPASATPASTVNGDVNGLCKLSTSGGSTSEPMDVDTEDDSQVSSENGVSDLSENHNTALKLPIISKAESLGSSPQIGNIAINNKMMKSPSIHSEENSRQNLETEDDFSRDQQSNNEMETEIENSQGDDNTRTTTTTNDENSHDGIDDPKEDLSSHDNDVNMSTEGEETTNDNSTQHNTLEEENSQSSQNSEKSENGLKENGIKSVAENMNRPPSNEAEDEETRSSNKEVFSEHKTKENGEVNGTKTAKATNDTDDITIIESDEDDNETAAPRSAPPAKTNTQPIPKHNSSLLITKVQSNVEQPKVDSTTDKNSKGNGNTASATNPMDDDAPVIIPSDSESDDDSSKQATTPASSAKPPPTDEDMSGDDCVVIEDDDKKDKELDLSQRTMNRQRKSIVRPRDVEDDDDVAEIVDDDLPPSKKARTGPLQAHNATPNIQLGQITIKDPRSLMQQFTDSVKSTFQQQFAQTVGMVGANAPKPVAGILPISASPQGIFPNNIRPSLAPLSVPPKLVPTTPPVAASPTLPVSNPTLLPALTDDMFVLEAPSFIVPYIYEKPPSENLKEVVAKLETEIAKLKKEVGAPASEEIKKEETAEKSEADEKPEGTTEEEKGDDDDKAKKKKKSKSQDDSWDELDTSTDEEASDGELRTKVLIKDVKPDLDTIKAVLTDASKSTPAPPPEDKKSDPKNENYFESPLGKFFIDIGINLVQEYVQTDLLRIQKRKLSKSLKSATAETELAIRNLQKNIEASKKRNEPYKFDLKRCEYCNFKSESALSMAHHYETPHMRQYLYKCNFCSYETRPAHDILFHMEAVHNVKGRLEKALAYNQCPNCPFEENGKAKFARHVPVCAKKFRPEVNLQPPHDWEAPAKIPRIKPRHGLVGTATAYQAMAAQAAAQKAQLAAMAARAAAPVSTPPPSRNRGGRPAIVPRMQANAPTGIRGNAPLRPPIPGVVLPTGYQIAPGGQIIQVAGSNLAVLSNPHNTLSLQQPPQQQQQSQTTKKNSGQQPSISITPLPRQPGNVSNAIGLSATAAMPPKPPAAAGIKPGQAPTGGKASFVICEICDGYIKDLEQLRNHMQWMHKVKIHPKMIHNRPPLNCQKCQFRFFTDQGLERHLLGSHGLVTSSMQEAANKGKDAGRCPVCGRMYQWKLLNHVSRDHHMTLKPAHLSYKCTVCTATFGMYKQFENHVYTAHSTVAKKAMDGKKNSNSNNPMAGGSGSSVANLSNMSGISVSTIGGSSKSGGSPSLSTLSSGDSLLKPLKINDEITIIPQPASKSRSSMSNDYESHLLGKSSNRR</sequence>
<feature type="compositionally biased region" description="Acidic residues" evidence="13">
    <location>
        <begin position="374"/>
        <end position="388"/>
    </location>
</feature>
<organism evidence="15 16">
    <name type="scientific">Hermetia illucens</name>
    <name type="common">Black soldier fly</name>
    <dbReference type="NCBI Taxonomy" id="343691"/>
    <lineage>
        <taxon>Eukaryota</taxon>
        <taxon>Metazoa</taxon>
        <taxon>Ecdysozoa</taxon>
        <taxon>Arthropoda</taxon>
        <taxon>Hexapoda</taxon>
        <taxon>Insecta</taxon>
        <taxon>Pterygota</taxon>
        <taxon>Neoptera</taxon>
        <taxon>Endopterygota</taxon>
        <taxon>Diptera</taxon>
        <taxon>Brachycera</taxon>
        <taxon>Stratiomyomorpha</taxon>
        <taxon>Stratiomyidae</taxon>
        <taxon>Hermetiinae</taxon>
        <taxon>Hermetia</taxon>
    </lineage>
</organism>
<protein>
    <recommendedName>
        <fullName evidence="11">MOG interacting and ectopic P-granules protein 1</fullName>
    </recommendedName>
    <alternativeName>
        <fullName evidence="12">Nuclear zinc finger protein</fullName>
    </alternativeName>
</protein>
<evidence type="ECO:0000256" key="1">
    <source>
        <dbReference type="ARBA" id="ARBA00004123"/>
    </source>
</evidence>
<keyword evidence="2" id="KW-0217">Developmental protein</keyword>
<comment type="subcellular location">
    <subcellularLocation>
        <location evidence="1">Nucleus</location>
    </subcellularLocation>
</comment>
<keyword evidence="6" id="KW-0221">Differentiation</keyword>
<dbReference type="FunFam" id="3.30.160.60:FF:001612">
    <property type="entry name" value="MEP-1, isoform A"/>
    <property type="match status" value="1"/>
</dbReference>
<evidence type="ECO:0000256" key="11">
    <source>
        <dbReference type="ARBA" id="ARBA00071730"/>
    </source>
</evidence>
<dbReference type="OMA" id="DARTLMP"/>
<feature type="compositionally biased region" description="Polar residues" evidence="13">
    <location>
        <begin position="124"/>
        <end position="140"/>
    </location>
</feature>
<evidence type="ECO:0000256" key="12">
    <source>
        <dbReference type="ARBA" id="ARBA00080128"/>
    </source>
</evidence>
<dbReference type="GO" id="GO:0030154">
    <property type="term" value="P:cell differentiation"/>
    <property type="evidence" value="ECO:0007669"/>
    <property type="project" value="UniProtKB-KW"/>
</dbReference>
<feature type="compositionally biased region" description="Basic and acidic residues" evidence="13">
    <location>
        <begin position="205"/>
        <end position="215"/>
    </location>
</feature>
<feature type="compositionally biased region" description="Acidic residues" evidence="13">
    <location>
        <begin position="416"/>
        <end position="430"/>
    </location>
</feature>
<feature type="compositionally biased region" description="Acidic residues" evidence="13">
    <location>
        <begin position="266"/>
        <end position="281"/>
    </location>
</feature>
<dbReference type="SMART" id="SM00355">
    <property type="entry name" value="ZnF_C2H2"/>
    <property type="match status" value="6"/>
</dbReference>
<evidence type="ECO:0000256" key="10">
    <source>
        <dbReference type="ARBA" id="ARBA00061755"/>
    </source>
</evidence>
<feature type="compositionally biased region" description="Polar residues" evidence="13">
    <location>
        <begin position="1283"/>
        <end position="1293"/>
    </location>
</feature>
<accession>A0A7R8ULW2</accession>
<name>A0A7R8ULW2_HERIL</name>
<evidence type="ECO:0000256" key="6">
    <source>
        <dbReference type="ARBA" id="ARBA00022782"/>
    </source>
</evidence>
<feature type="compositionally biased region" description="Basic and acidic residues" evidence="13">
    <location>
        <begin position="594"/>
        <end position="631"/>
    </location>
</feature>
<feature type="region of interest" description="Disordered" evidence="13">
    <location>
        <begin position="1"/>
        <end position="68"/>
    </location>
</feature>
<dbReference type="PANTHER" id="PTHR24403:SF106">
    <property type="entry name" value="PR_SET DOMAIN 13"/>
    <property type="match status" value="1"/>
</dbReference>
<feature type="domain" description="C2H2-type" evidence="14">
    <location>
        <begin position="1182"/>
        <end position="1203"/>
    </location>
</feature>
<evidence type="ECO:0000256" key="13">
    <source>
        <dbReference type="SAM" id="MobiDB-lite"/>
    </source>
</evidence>
<keyword evidence="7" id="KW-0862">Zinc</keyword>
<evidence type="ECO:0000256" key="8">
    <source>
        <dbReference type="ARBA" id="ARBA00023242"/>
    </source>
</evidence>
<feature type="region of interest" description="Disordered" evidence="13">
    <location>
        <begin position="1244"/>
        <end position="1264"/>
    </location>
</feature>
<dbReference type="InterPro" id="IPR050688">
    <property type="entry name" value="Zinc_finger/UBP_domain"/>
</dbReference>
<evidence type="ECO:0000256" key="5">
    <source>
        <dbReference type="ARBA" id="ARBA00022771"/>
    </source>
</evidence>
<evidence type="ECO:0000256" key="4">
    <source>
        <dbReference type="ARBA" id="ARBA00022737"/>
    </source>
</evidence>
<comment type="subunit">
    <text evidence="10">Interacts with hda-1, let-418, lin-1, mog-1, mog-4, mog-5, mog-6, pie-1 and unc-98.</text>
</comment>
<feature type="compositionally biased region" description="Polar residues" evidence="13">
    <location>
        <begin position="292"/>
        <end position="315"/>
    </location>
</feature>
<feature type="domain" description="C2H2-type" evidence="14">
    <location>
        <begin position="1109"/>
        <end position="1130"/>
    </location>
</feature>
<reference evidence="15 16" key="1">
    <citation type="submission" date="2020-11" db="EMBL/GenBank/DDBJ databases">
        <authorList>
            <person name="Wallbank WR R."/>
            <person name="Pardo Diaz C."/>
            <person name="Kozak K."/>
            <person name="Martin S."/>
            <person name="Jiggins C."/>
            <person name="Moest M."/>
            <person name="Warren A I."/>
            <person name="Generalovic N T."/>
            <person name="Byers J.R.P. K."/>
            <person name="Montejo-Kovacevich G."/>
            <person name="Yen C E."/>
        </authorList>
    </citation>
    <scope>NUCLEOTIDE SEQUENCE [LARGE SCALE GENOMIC DNA]</scope>
</reference>